<accession>A0A137NQ33</accession>
<proteinExistence type="predicted"/>
<name>A0A137NQ33_CONC2</name>
<evidence type="ECO:0000256" key="1">
    <source>
        <dbReference type="SAM" id="SignalP"/>
    </source>
</evidence>
<sequence length="74" mass="8371">MKFFTVALVFSTVFASATYQLDNNDAPTDACLHGETVCSKSDPKSYYSCQAGVWQKNNCWKENWTCTVVMPYLD</sequence>
<dbReference type="EMBL" id="KQ965108">
    <property type="protein sequence ID" value="KXN64863.1"/>
    <property type="molecule type" value="Genomic_DNA"/>
</dbReference>
<feature type="chain" id="PRO_5012452736" description="CBM1 domain-containing protein" evidence="1">
    <location>
        <begin position="16"/>
        <end position="74"/>
    </location>
</feature>
<evidence type="ECO:0000313" key="2">
    <source>
        <dbReference type="EMBL" id="KXN64863.1"/>
    </source>
</evidence>
<reference evidence="2 3" key="1">
    <citation type="journal article" date="2015" name="Genome Biol. Evol.">
        <title>Phylogenomic analyses indicate that early fungi evolved digesting cell walls of algal ancestors of land plants.</title>
        <authorList>
            <person name="Chang Y."/>
            <person name="Wang S."/>
            <person name="Sekimoto S."/>
            <person name="Aerts A.L."/>
            <person name="Choi C."/>
            <person name="Clum A."/>
            <person name="LaButti K.M."/>
            <person name="Lindquist E.A."/>
            <person name="Yee Ngan C."/>
            <person name="Ohm R.A."/>
            <person name="Salamov A.A."/>
            <person name="Grigoriev I.V."/>
            <person name="Spatafora J.W."/>
            <person name="Berbee M.L."/>
        </authorList>
    </citation>
    <scope>NUCLEOTIDE SEQUENCE [LARGE SCALE GENOMIC DNA]</scope>
    <source>
        <strain evidence="2 3">NRRL 28638</strain>
    </source>
</reference>
<evidence type="ECO:0000313" key="3">
    <source>
        <dbReference type="Proteomes" id="UP000070444"/>
    </source>
</evidence>
<organism evidence="2 3">
    <name type="scientific">Conidiobolus coronatus (strain ATCC 28846 / CBS 209.66 / NRRL 28638)</name>
    <name type="common">Delacroixia coronata</name>
    <dbReference type="NCBI Taxonomy" id="796925"/>
    <lineage>
        <taxon>Eukaryota</taxon>
        <taxon>Fungi</taxon>
        <taxon>Fungi incertae sedis</taxon>
        <taxon>Zoopagomycota</taxon>
        <taxon>Entomophthoromycotina</taxon>
        <taxon>Entomophthoromycetes</taxon>
        <taxon>Entomophthorales</taxon>
        <taxon>Ancylistaceae</taxon>
        <taxon>Conidiobolus</taxon>
    </lineage>
</organism>
<keyword evidence="1" id="KW-0732">Signal</keyword>
<evidence type="ECO:0008006" key="4">
    <source>
        <dbReference type="Google" id="ProtNLM"/>
    </source>
</evidence>
<gene>
    <name evidence="2" type="ORF">CONCODRAFT_13786</name>
</gene>
<dbReference type="AlphaFoldDB" id="A0A137NQ33"/>
<protein>
    <recommendedName>
        <fullName evidence="4">CBM1 domain-containing protein</fullName>
    </recommendedName>
</protein>
<feature type="signal peptide" evidence="1">
    <location>
        <begin position="1"/>
        <end position="15"/>
    </location>
</feature>
<keyword evidence="3" id="KW-1185">Reference proteome</keyword>
<dbReference type="Proteomes" id="UP000070444">
    <property type="component" value="Unassembled WGS sequence"/>
</dbReference>